<dbReference type="SMART" id="SM01057">
    <property type="entry name" value="Carb_anhydrase"/>
    <property type="match status" value="1"/>
</dbReference>
<evidence type="ECO:0000256" key="2">
    <source>
        <dbReference type="SAM" id="SignalP"/>
    </source>
</evidence>
<feature type="domain" description="Alpha-carbonic anhydrase" evidence="3">
    <location>
        <begin position="67"/>
        <end position="388"/>
    </location>
</feature>
<reference evidence="4 5" key="1">
    <citation type="submission" date="2024-01" db="EMBL/GenBank/DDBJ databases">
        <title>The genome of the rayed Mediterranean limpet Patella caerulea (Linnaeus, 1758).</title>
        <authorList>
            <person name="Anh-Thu Weber A."/>
            <person name="Halstead-Nussloch G."/>
        </authorList>
    </citation>
    <scope>NUCLEOTIDE SEQUENCE [LARGE SCALE GENOMIC DNA]</scope>
    <source>
        <strain evidence="4">AATW-2023a</strain>
        <tissue evidence="4">Whole specimen</tissue>
    </source>
</reference>
<dbReference type="AlphaFoldDB" id="A0AAN8JMZ6"/>
<dbReference type="Pfam" id="PF00194">
    <property type="entry name" value="Carb_anhydrase"/>
    <property type="match status" value="2"/>
</dbReference>
<name>A0AAN8JMZ6_PATCE</name>
<dbReference type="InterPro" id="IPR001148">
    <property type="entry name" value="CA_dom"/>
</dbReference>
<accession>A0AAN8JMZ6</accession>
<dbReference type="SUPFAM" id="SSF51069">
    <property type="entry name" value="Carbonic anhydrase"/>
    <property type="match status" value="1"/>
</dbReference>
<evidence type="ECO:0000313" key="4">
    <source>
        <dbReference type="EMBL" id="KAK6177038.1"/>
    </source>
</evidence>
<dbReference type="GO" id="GO:0005886">
    <property type="term" value="C:plasma membrane"/>
    <property type="evidence" value="ECO:0007669"/>
    <property type="project" value="TreeGrafter"/>
</dbReference>
<dbReference type="InterPro" id="IPR023561">
    <property type="entry name" value="Carbonic_anhydrase_a-class"/>
</dbReference>
<dbReference type="CDD" id="cd00326">
    <property type="entry name" value="alpha_CA"/>
    <property type="match status" value="1"/>
</dbReference>
<keyword evidence="5" id="KW-1185">Reference proteome</keyword>
<evidence type="ECO:0000256" key="1">
    <source>
        <dbReference type="ARBA" id="ARBA00010718"/>
    </source>
</evidence>
<proteinExistence type="inferred from homology"/>
<dbReference type="PANTHER" id="PTHR18952">
    <property type="entry name" value="CARBONIC ANHYDRASE"/>
    <property type="match status" value="1"/>
</dbReference>
<protein>
    <recommendedName>
        <fullName evidence="3">Alpha-carbonic anhydrase domain-containing protein</fullName>
    </recommendedName>
</protein>
<dbReference type="InterPro" id="IPR036398">
    <property type="entry name" value="CA_dom_sf"/>
</dbReference>
<keyword evidence="2" id="KW-0732">Signal</keyword>
<dbReference type="PROSITE" id="PS51144">
    <property type="entry name" value="ALPHA_CA_2"/>
    <property type="match status" value="1"/>
</dbReference>
<feature type="signal peptide" evidence="2">
    <location>
        <begin position="1"/>
        <end position="22"/>
    </location>
</feature>
<dbReference type="GO" id="GO:0008270">
    <property type="term" value="F:zinc ion binding"/>
    <property type="evidence" value="ECO:0007669"/>
    <property type="project" value="InterPro"/>
</dbReference>
<dbReference type="Gene3D" id="3.10.200.10">
    <property type="entry name" value="Alpha carbonic anhydrase"/>
    <property type="match status" value="2"/>
</dbReference>
<dbReference type="PANTHER" id="PTHR18952:SF278">
    <property type="entry name" value="CARBONIC ANHYDRASE"/>
    <property type="match status" value="1"/>
</dbReference>
<comment type="caution">
    <text evidence="4">The sequence shown here is derived from an EMBL/GenBank/DDBJ whole genome shotgun (WGS) entry which is preliminary data.</text>
</comment>
<organism evidence="4 5">
    <name type="scientific">Patella caerulea</name>
    <name type="common">Rayed Mediterranean limpet</name>
    <dbReference type="NCBI Taxonomy" id="87958"/>
    <lineage>
        <taxon>Eukaryota</taxon>
        <taxon>Metazoa</taxon>
        <taxon>Spiralia</taxon>
        <taxon>Lophotrochozoa</taxon>
        <taxon>Mollusca</taxon>
        <taxon>Gastropoda</taxon>
        <taxon>Patellogastropoda</taxon>
        <taxon>Patelloidea</taxon>
        <taxon>Patellidae</taxon>
        <taxon>Patella</taxon>
    </lineage>
</organism>
<sequence length="397" mass="45363">MAFKVVLMLGVVFLAQQSLATGFDFTTSYARKALTLVEDYLPGHYNDFNPHPTSHGERAFCQTGEESCFSYDPDSGIGPQCWFKIDYPRNKCCDERNSFQSPIDIPVNQRTRHARNRLRYRRNHIKGELENNGIYPKFEPEDDNIRLYGVPGTHRSYIMDNVHFHFGPRGDERQTEHTIGGHNFDAEAHIVHHRSDFANVSEASVHKGGIAVVAILFSTEHGSKSPAFENIFRELGEVEDFEDEENVCFLENILIFIKRIFNLEEDGRCRSALIPTFPAPPSQQKVHRKCLLHTKDSRCGEHKDEIYLNPNELLSECAVYYNYDGSLTSPTCSEAVTWLVAAEPTRISKETLKALAAVESRFTGDKISDKGNLRPLQSLAGREVKKLRFPKRKHRYH</sequence>
<dbReference type="GO" id="GO:0004089">
    <property type="term" value="F:carbonate dehydratase activity"/>
    <property type="evidence" value="ECO:0007669"/>
    <property type="project" value="InterPro"/>
</dbReference>
<evidence type="ECO:0000259" key="3">
    <source>
        <dbReference type="PROSITE" id="PS51144"/>
    </source>
</evidence>
<dbReference type="Proteomes" id="UP001347796">
    <property type="component" value="Unassembled WGS sequence"/>
</dbReference>
<gene>
    <name evidence="4" type="ORF">SNE40_015226</name>
</gene>
<dbReference type="EMBL" id="JAZGQO010000010">
    <property type="protein sequence ID" value="KAK6177038.1"/>
    <property type="molecule type" value="Genomic_DNA"/>
</dbReference>
<evidence type="ECO:0000313" key="5">
    <source>
        <dbReference type="Proteomes" id="UP001347796"/>
    </source>
</evidence>
<feature type="chain" id="PRO_5042971105" description="Alpha-carbonic anhydrase domain-containing protein" evidence="2">
    <location>
        <begin position="23"/>
        <end position="397"/>
    </location>
</feature>
<comment type="similarity">
    <text evidence="1">Belongs to the alpha-carbonic anhydrase family.</text>
</comment>